<dbReference type="InParanoid" id="Q7S0M8"/>
<dbReference type="EMBL" id="CM002241">
    <property type="protein sequence ID" value="EAA28876.1"/>
    <property type="molecule type" value="Genomic_DNA"/>
</dbReference>
<evidence type="ECO:0008006" key="4">
    <source>
        <dbReference type="Google" id="ProtNLM"/>
    </source>
</evidence>
<dbReference type="PaxDb" id="5141-EFNCRP00000001532"/>
<dbReference type="HOGENOM" id="CLU_054243_0_0_1"/>
<name>Q7S0M8_NEUCR</name>
<evidence type="ECO:0000313" key="2">
    <source>
        <dbReference type="EMBL" id="EAA28876.1"/>
    </source>
</evidence>
<dbReference type="OrthoDB" id="4572554at2759"/>
<proteinExistence type="predicted"/>
<dbReference type="STRING" id="367110.Q7S0M8"/>
<gene>
    <name evidence="2" type="ORF">NCU05912</name>
</gene>
<dbReference type="GeneID" id="3874259"/>
<dbReference type="AlphaFoldDB" id="Q7S0M8"/>
<feature type="region of interest" description="Disordered" evidence="1">
    <location>
        <begin position="1"/>
        <end position="24"/>
    </location>
</feature>
<evidence type="ECO:0000256" key="1">
    <source>
        <dbReference type="SAM" id="MobiDB-lite"/>
    </source>
</evidence>
<dbReference type="RefSeq" id="XP_958112.1">
    <property type="nucleotide sequence ID" value="XM_953019.1"/>
</dbReference>
<sequence>MDNSNLPSQPPNSPAESRGSISSEDGAPSGALVFLVGPAQEEIPVDVTGLREASSVFAELLAPHAMEMQGILYPGGSGLFASPLPREIALPDDDAFAMKAIIYALAFPGRFIRPATPSDPAPGPSVREFLHLAVAIKKYKLQDNWFVPWPRWFEAVVDKVKANGTAQEMVWLVAAAWQLGQRRRFAELGLDLMVKHEGRAGSYFRFCERDGVVQRALPLKFWCLIGERAARLHKRVVDLVRSRVQDDGCGCGGRAEINSAWASVYDEYGWGAAVPLSELLGAAEALAEQEVASVAEECDCMGERDLGPAAVREELEKFKREAKICVECVLMDEGSHSVENSVYH</sequence>
<dbReference type="KEGG" id="ncr:NCU05912"/>
<organism evidence="2 3">
    <name type="scientific">Neurospora crassa (strain ATCC 24698 / 74-OR23-1A / CBS 708.71 / DSM 1257 / FGSC 987)</name>
    <dbReference type="NCBI Taxonomy" id="367110"/>
    <lineage>
        <taxon>Eukaryota</taxon>
        <taxon>Fungi</taxon>
        <taxon>Dikarya</taxon>
        <taxon>Ascomycota</taxon>
        <taxon>Pezizomycotina</taxon>
        <taxon>Sordariomycetes</taxon>
        <taxon>Sordariomycetidae</taxon>
        <taxon>Sordariales</taxon>
        <taxon>Sordariaceae</taxon>
        <taxon>Neurospora</taxon>
    </lineage>
</organism>
<keyword evidence="3" id="KW-1185">Reference proteome</keyword>
<dbReference type="Proteomes" id="UP000001805">
    <property type="component" value="Chromosome 5, Linkage Group VI"/>
</dbReference>
<evidence type="ECO:0000313" key="3">
    <source>
        <dbReference type="Proteomes" id="UP000001805"/>
    </source>
</evidence>
<reference evidence="2 3" key="1">
    <citation type="journal article" date="2003" name="Nature">
        <title>The genome sequence of the filamentous fungus Neurospora crassa.</title>
        <authorList>
            <person name="Galagan J.E."/>
            <person name="Calvo S.E."/>
            <person name="Borkovich K.A."/>
            <person name="Selker E.U."/>
            <person name="Read N.D."/>
            <person name="Jaffe D."/>
            <person name="FitzHugh W."/>
            <person name="Ma L.J."/>
            <person name="Smirnov S."/>
            <person name="Purcell S."/>
            <person name="Rehman B."/>
            <person name="Elkins T."/>
            <person name="Engels R."/>
            <person name="Wang S."/>
            <person name="Nielsen C.B."/>
            <person name="Butler J."/>
            <person name="Endrizzi M."/>
            <person name="Qui D."/>
            <person name="Ianakiev P."/>
            <person name="Bell-Pedersen D."/>
            <person name="Nelson M.A."/>
            <person name="Werner-Washburne M."/>
            <person name="Selitrennikoff C.P."/>
            <person name="Kinsey J.A."/>
            <person name="Braun E.L."/>
            <person name="Zelter A."/>
            <person name="Schulte U."/>
            <person name="Kothe G.O."/>
            <person name="Jedd G."/>
            <person name="Mewes W."/>
            <person name="Staben C."/>
            <person name="Marcotte E."/>
            <person name="Greenberg D."/>
            <person name="Roy A."/>
            <person name="Foley K."/>
            <person name="Naylor J."/>
            <person name="Stange-Thomann N."/>
            <person name="Barrett R."/>
            <person name="Gnerre S."/>
            <person name="Kamal M."/>
            <person name="Kamvysselis M."/>
            <person name="Mauceli E."/>
            <person name="Bielke C."/>
            <person name="Rudd S."/>
            <person name="Frishman D."/>
            <person name="Krystofova S."/>
            <person name="Rasmussen C."/>
            <person name="Metzenberg R.L."/>
            <person name="Perkins D.D."/>
            <person name="Kroken S."/>
            <person name="Cogoni C."/>
            <person name="Macino G."/>
            <person name="Catcheside D."/>
            <person name="Li W."/>
            <person name="Pratt R.J."/>
            <person name="Osmani S.A."/>
            <person name="DeSouza C.P."/>
            <person name="Glass L."/>
            <person name="Orbach M.J."/>
            <person name="Berglund J.A."/>
            <person name="Voelker R."/>
            <person name="Yarden O."/>
            <person name="Plamann M."/>
            <person name="Seiler S."/>
            <person name="Dunlap J."/>
            <person name="Radford A."/>
            <person name="Aramayo R."/>
            <person name="Natvig D.O."/>
            <person name="Alex L.A."/>
            <person name="Mannhaupt G."/>
            <person name="Ebbole D.J."/>
            <person name="Freitag M."/>
            <person name="Paulsen I."/>
            <person name="Sachs M.S."/>
            <person name="Lander E.S."/>
            <person name="Nusbaum C."/>
            <person name="Birren B."/>
        </authorList>
    </citation>
    <scope>NUCLEOTIDE SEQUENCE [LARGE SCALE GENOMIC DNA]</scope>
    <source>
        <strain evidence="3">ATCC 24698 / 74-OR23-1A / CBS 708.71 / DSM 1257 / FGSC 987</strain>
    </source>
</reference>
<accession>Q7S0M8</accession>
<protein>
    <recommendedName>
        <fullName evidence="4">BTB domain-containing protein</fullName>
    </recommendedName>
</protein>
<dbReference type="VEuPathDB" id="FungiDB:NCU05912"/>